<feature type="transmembrane region" description="Helical" evidence="1">
    <location>
        <begin position="51"/>
        <end position="77"/>
    </location>
</feature>
<dbReference type="AlphaFoldDB" id="A0A2M4DAJ0"/>
<proteinExistence type="predicted"/>
<protein>
    <recommendedName>
        <fullName evidence="4">Secreted protein</fullName>
    </recommendedName>
</protein>
<evidence type="ECO:0000256" key="1">
    <source>
        <dbReference type="SAM" id="Phobius"/>
    </source>
</evidence>
<keyword evidence="1" id="KW-0472">Membrane</keyword>
<organism evidence="3">
    <name type="scientific">Anopheles darlingi</name>
    <name type="common">Mosquito</name>
    <dbReference type="NCBI Taxonomy" id="43151"/>
    <lineage>
        <taxon>Eukaryota</taxon>
        <taxon>Metazoa</taxon>
        <taxon>Ecdysozoa</taxon>
        <taxon>Arthropoda</taxon>
        <taxon>Hexapoda</taxon>
        <taxon>Insecta</taxon>
        <taxon>Pterygota</taxon>
        <taxon>Neoptera</taxon>
        <taxon>Endopterygota</taxon>
        <taxon>Diptera</taxon>
        <taxon>Nematocera</taxon>
        <taxon>Culicoidea</taxon>
        <taxon>Culicidae</taxon>
        <taxon>Anophelinae</taxon>
        <taxon>Anopheles</taxon>
    </lineage>
</organism>
<name>A0A2M4DAJ0_ANODA</name>
<feature type="signal peptide" evidence="2">
    <location>
        <begin position="1"/>
        <end position="22"/>
    </location>
</feature>
<feature type="chain" id="PRO_5014610819" description="Secreted protein" evidence="2">
    <location>
        <begin position="23"/>
        <end position="81"/>
    </location>
</feature>
<reference evidence="3" key="1">
    <citation type="submission" date="2018-01" db="EMBL/GenBank/DDBJ databases">
        <title>An insight into the sialome of Amazonian anophelines.</title>
        <authorList>
            <person name="Ribeiro J.M."/>
            <person name="Scarpassa V."/>
            <person name="Calvo E."/>
        </authorList>
    </citation>
    <scope>NUCLEOTIDE SEQUENCE</scope>
</reference>
<sequence length="81" mass="8816">MIGGSVLLSLLPLIILVSTVSTSTWFRMISSRCSGHPLAMSDSRLFRQKLNFSAVGILSILFDLTSSIQTAFGSALANRRR</sequence>
<keyword evidence="1" id="KW-1133">Transmembrane helix</keyword>
<evidence type="ECO:0008006" key="4">
    <source>
        <dbReference type="Google" id="ProtNLM"/>
    </source>
</evidence>
<accession>A0A2M4DAJ0</accession>
<evidence type="ECO:0000256" key="2">
    <source>
        <dbReference type="SAM" id="SignalP"/>
    </source>
</evidence>
<dbReference type="EMBL" id="GGFL01010333">
    <property type="protein sequence ID" value="MBW74511.1"/>
    <property type="molecule type" value="Transcribed_RNA"/>
</dbReference>
<evidence type="ECO:0000313" key="3">
    <source>
        <dbReference type="EMBL" id="MBW74511.1"/>
    </source>
</evidence>
<keyword evidence="1" id="KW-0812">Transmembrane</keyword>
<keyword evidence="2" id="KW-0732">Signal</keyword>